<dbReference type="AlphaFoldDB" id="A0A1H7V4L6"/>
<evidence type="ECO:0000313" key="2">
    <source>
        <dbReference type="Proteomes" id="UP000183894"/>
    </source>
</evidence>
<proteinExistence type="predicted"/>
<evidence type="ECO:0000313" key="1">
    <source>
        <dbReference type="EMBL" id="SEM04202.1"/>
    </source>
</evidence>
<reference evidence="1 2" key="1">
    <citation type="submission" date="2016-10" db="EMBL/GenBank/DDBJ databases">
        <authorList>
            <person name="de Groot N.N."/>
        </authorList>
    </citation>
    <scope>NUCLEOTIDE SEQUENCE [LARGE SCALE GENOMIC DNA]</scope>
    <source>
        <strain evidence="1 2">CDM_5</strain>
    </source>
</reference>
<sequence length="55" mass="6470">MAQSDPTHQPVTDEQYDVMRRRISAHFDEMRQLMDEAIQADLEAMEQEDDDAETE</sequence>
<dbReference type="EMBL" id="FOAD01000017">
    <property type="protein sequence ID" value="SEM04202.1"/>
    <property type="molecule type" value="Genomic_DNA"/>
</dbReference>
<dbReference type="Proteomes" id="UP000183894">
    <property type="component" value="Unassembled WGS sequence"/>
</dbReference>
<name>A0A1H7V4L6_HALLR</name>
<organism evidence="1 2">
    <name type="scientific">Haloferax larsenii</name>
    <dbReference type="NCBI Taxonomy" id="302484"/>
    <lineage>
        <taxon>Archaea</taxon>
        <taxon>Methanobacteriati</taxon>
        <taxon>Methanobacteriota</taxon>
        <taxon>Stenosarchaea group</taxon>
        <taxon>Halobacteria</taxon>
        <taxon>Halobacteriales</taxon>
        <taxon>Haloferacaceae</taxon>
        <taxon>Haloferax</taxon>
    </lineage>
</organism>
<gene>
    <name evidence="1" type="ORF">SAMN04488691_1177</name>
</gene>
<accession>A0A1H7V4L6</accession>
<protein>
    <submittedName>
        <fullName evidence="1">Uncharacterized protein</fullName>
    </submittedName>
</protein>